<dbReference type="RefSeq" id="WP_119932944.1">
    <property type="nucleotide sequence ID" value="NZ_JAAVUN010000013.1"/>
</dbReference>
<reference evidence="2 3" key="1">
    <citation type="submission" date="2020-02" db="EMBL/GenBank/DDBJ databases">
        <authorList>
            <person name="Sun Q."/>
        </authorList>
    </citation>
    <scope>NUCLEOTIDE SEQUENCE [LARGE SCALE GENOMIC DNA]</scope>
    <source>
        <strain evidence="2 3">YIM 13062</strain>
    </source>
</reference>
<dbReference type="EMBL" id="JAAVUN010000013">
    <property type="protein sequence ID" value="NKE09898.1"/>
    <property type="molecule type" value="Genomic_DNA"/>
</dbReference>
<protein>
    <recommendedName>
        <fullName evidence="4">Secreted protein</fullName>
    </recommendedName>
</protein>
<evidence type="ECO:0008006" key="4">
    <source>
        <dbReference type="Google" id="ProtNLM"/>
    </source>
</evidence>
<organism evidence="2 3">
    <name type="scientific">Kocuria subflava</name>
    <dbReference type="NCBI Taxonomy" id="1736139"/>
    <lineage>
        <taxon>Bacteria</taxon>
        <taxon>Bacillati</taxon>
        <taxon>Actinomycetota</taxon>
        <taxon>Actinomycetes</taxon>
        <taxon>Micrococcales</taxon>
        <taxon>Micrococcaceae</taxon>
        <taxon>Kocuria</taxon>
    </lineage>
</organism>
<evidence type="ECO:0000313" key="3">
    <source>
        <dbReference type="Proteomes" id="UP000521379"/>
    </source>
</evidence>
<feature type="chain" id="PRO_5032387048" description="Secreted protein" evidence="1">
    <location>
        <begin position="31"/>
        <end position="127"/>
    </location>
</feature>
<dbReference type="AlphaFoldDB" id="A0A846TL17"/>
<evidence type="ECO:0000256" key="1">
    <source>
        <dbReference type="SAM" id="SignalP"/>
    </source>
</evidence>
<evidence type="ECO:0000313" key="2">
    <source>
        <dbReference type="EMBL" id="NKE09898.1"/>
    </source>
</evidence>
<name>A0A846TL17_9MICC</name>
<sequence>MNIALNSFRASAALVTSGLLVVLGATAAGAAPGLPAETAQDRGVVTGPAPVCKANPCRSKEPVIRPKLNRDTVRSQDWVRDAWSWEIIAPDAGCRMPHAGALGVQAAWCEADATDCRIRQHHVISSE</sequence>
<gene>
    <name evidence="2" type="ORF">GTW58_08100</name>
</gene>
<dbReference type="Proteomes" id="UP000521379">
    <property type="component" value="Unassembled WGS sequence"/>
</dbReference>
<proteinExistence type="predicted"/>
<accession>A0A846TL17</accession>
<keyword evidence="1" id="KW-0732">Signal</keyword>
<keyword evidence="3" id="KW-1185">Reference proteome</keyword>
<feature type="signal peptide" evidence="1">
    <location>
        <begin position="1"/>
        <end position="30"/>
    </location>
</feature>
<comment type="caution">
    <text evidence="2">The sequence shown here is derived from an EMBL/GenBank/DDBJ whole genome shotgun (WGS) entry which is preliminary data.</text>
</comment>